<dbReference type="AlphaFoldDB" id="A0A1I0M1I6"/>
<name>A0A1I0M1I6_9EURY</name>
<evidence type="ECO:0000313" key="1">
    <source>
        <dbReference type="EMBL" id="SEV81555.1"/>
    </source>
</evidence>
<keyword evidence="2" id="KW-1185">Reference proteome</keyword>
<reference evidence="2" key="1">
    <citation type="submission" date="2016-10" db="EMBL/GenBank/DDBJ databases">
        <authorList>
            <person name="Varghese N."/>
        </authorList>
    </citation>
    <scope>NUCLEOTIDE SEQUENCE [LARGE SCALE GENOMIC DNA]</scope>
    <source>
        <strain evidence="2">CGMCC 1.12284</strain>
    </source>
</reference>
<sequence>MDPIDTDASLDIRSNEYPDIPFQQPELEVYMAGTPTVGFLEYVELAVDALFR</sequence>
<organism evidence="1 2">
    <name type="scientific">Natrinema salifodinae</name>
    <dbReference type="NCBI Taxonomy" id="1202768"/>
    <lineage>
        <taxon>Archaea</taxon>
        <taxon>Methanobacteriati</taxon>
        <taxon>Methanobacteriota</taxon>
        <taxon>Stenosarchaea group</taxon>
        <taxon>Halobacteria</taxon>
        <taxon>Halobacteriales</taxon>
        <taxon>Natrialbaceae</taxon>
        <taxon>Natrinema</taxon>
    </lineage>
</organism>
<dbReference type="OrthoDB" id="160758at2157"/>
<protein>
    <submittedName>
        <fullName evidence="1">Uncharacterized protein</fullName>
    </submittedName>
</protein>
<evidence type="ECO:0000313" key="2">
    <source>
        <dbReference type="Proteomes" id="UP000183275"/>
    </source>
</evidence>
<proteinExistence type="predicted"/>
<dbReference type="Proteomes" id="UP000183275">
    <property type="component" value="Unassembled WGS sequence"/>
</dbReference>
<gene>
    <name evidence="1" type="ORF">SAMN05216285_0238</name>
</gene>
<dbReference type="RefSeq" id="WP_160290100.1">
    <property type="nucleotide sequence ID" value="NZ_FOIS01000001.1"/>
</dbReference>
<accession>A0A1I0M1I6</accession>
<dbReference type="EMBL" id="FOIS01000001">
    <property type="protein sequence ID" value="SEV81555.1"/>
    <property type="molecule type" value="Genomic_DNA"/>
</dbReference>